<organism evidence="2 3">
    <name type="scientific">Myceligenerans crystallogenes</name>
    <dbReference type="NCBI Taxonomy" id="316335"/>
    <lineage>
        <taxon>Bacteria</taxon>
        <taxon>Bacillati</taxon>
        <taxon>Actinomycetota</taxon>
        <taxon>Actinomycetes</taxon>
        <taxon>Micrococcales</taxon>
        <taxon>Promicromonosporaceae</taxon>
        <taxon>Myceligenerans</taxon>
    </lineage>
</organism>
<reference evidence="3" key="1">
    <citation type="journal article" date="2019" name="Int. J. Syst. Evol. Microbiol.">
        <title>The Global Catalogue of Microorganisms (GCM) 10K type strain sequencing project: providing services to taxonomists for standard genome sequencing and annotation.</title>
        <authorList>
            <consortium name="The Broad Institute Genomics Platform"/>
            <consortium name="The Broad Institute Genome Sequencing Center for Infectious Disease"/>
            <person name="Wu L."/>
            <person name="Ma J."/>
        </authorList>
    </citation>
    <scope>NUCLEOTIDE SEQUENCE [LARGE SCALE GENOMIC DNA]</scope>
    <source>
        <strain evidence="3">JCM 14326</strain>
    </source>
</reference>
<keyword evidence="1" id="KW-0812">Transmembrane</keyword>
<protein>
    <submittedName>
        <fullName evidence="2">Uncharacterized protein</fullName>
    </submittedName>
</protein>
<keyword evidence="3" id="KW-1185">Reference proteome</keyword>
<evidence type="ECO:0000256" key="1">
    <source>
        <dbReference type="SAM" id="Phobius"/>
    </source>
</evidence>
<dbReference type="EMBL" id="BAAANL010000003">
    <property type="protein sequence ID" value="GAA1860916.1"/>
    <property type="molecule type" value="Genomic_DNA"/>
</dbReference>
<evidence type="ECO:0000313" key="3">
    <source>
        <dbReference type="Proteomes" id="UP001501094"/>
    </source>
</evidence>
<keyword evidence="1" id="KW-1133">Transmembrane helix</keyword>
<name>A0ABP4ZMP7_9MICO</name>
<gene>
    <name evidence="2" type="ORF">GCM10009751_18210</name>
</gene>
<proteinExistence type="predicted"/>
<feature type="transmembrane region" description="Helical" evidence="1">
    <location>
        <begin position="88"/>
        <end position="110"/>
    </location>
</feature>
<accession>A0ABP4ZMP7</accession>
<keyword evidence="1" id="KW-0472">Membrane</keyword>
<sequence>MTSTEDDADPLGTWLLMALGWLIAAVYFFVSWWSTGANLYAFGPPPDPSEEWTAWTSFAVGWLVAIGGLTGITFWARDRLRQGRSASMVALIPVCVEVLVVVLLVAGAAVS</sequence>
<dbReference type="Proteomes" id="UP001501094">
    <property type="component" value="Unassembled WGS sequence"/>
</dbReference>
<feature type="transmembrane region" description="Helical" evidence="1">
    <location>
        <begin position="12"/>
        <end position="34"/>
    </location>
</feature>
<comment type="caution">
    <text evidence="2">The sequence shown here is derived from an EMBL/GenBank/DDBJ whole genome shotgun (WGS) entry which is preliminary data.</text>
</comment>
<feature type="transmembrane region" description="Helical" evidence="1">
    <location>
        <begin position="54"/>
        <end position="76"/>
    </location>
</feature>
<evidence type="ECO:0000313" key="2">
    <source>
        <dbReference type="EMBL" id="GAA1860916.1"/>
    </source>
</evidence>